<sequence length="151" mass="16978">MVKRNRAGLMRPASSLPHIPRSSCSSRPCLLVALRPTNLQQEKDRFFTSGFQYEPQFEYEETDLSAVLDKYRQASALFLSQAVGIMQCVLKKYGSYEIFEEATGGAVLPKSQVWAAVRKYLQKENCVGEVHNPDATQPRAGWSVCGYCVCF</sequence>
<evidence type="ECO:0000256" key="4">
    <source>
        <dbReference type="ARBA" id="ARBA00023049"/>
    </source>
</evidence>
<dbReference type="PANTHER" id="PTHR31817:SF1">
    <property type="entry name" value="MICROTUBULE-ASSOCIATED TYROSINE CARBOXYPEPTIDASE 1"/>
    <property type="match status" value="1"/>
</dbReference>
<dbReference type="GO" id="GO:0008237">
    <property type="term" value="F:metallopeptidase activity"/>
    <property type="evidence" value="ECO:0007669"/>
    <property type="project" value="UniProtKB-KW"/>
</dbReference>
<organism evidence="5 6">
    <name type="scientific">Knipowitschia caucasica</name>
    <name type="common">Caucasian dwarf goby</name>
    <name type="synonym">Pomatoschistus caucasicus</name>
    <dbReference type="NCBI Taxonomy" id="637954"/>
    <lineage>
        <taxon>Eukaryota</taxon>
        <taxon>Metazoa</taxon>
        <taxon>Chordata</taxon>
        <taxon>Craniata</taxon>
        <taxon>Vertebrata</taxon>
        <taxon>Euteleostomi</taxon>
        <taxon>Actinopterygii</taxon>
        <taxon>Neopterygii</taxon>
        <taxon>Teleostei</taxon>
        <taxon>Neoteleostei</taxon>
        <taxon>Acanthomorphata</taxon>
        <taxon>Gobiaria</taxon>
        <taxon>Gobiiformes</taxon>
        <taxon>Gobioidei</taxon>
        <taxon>Gobiidae</taxon>
        <taxon>Gobiinae</taxon>
        <taxon>Knipowitschia</taxon>
    </lineage>
</organism>
<name>A0AAV2KNK7_KNICA</name>
<evidence type="ECO:0000256" key="2">
    <source>
        <dbReference type="ARBA" id="ARBA00022670"/>
    </source>
</evidence>
<reference evidence="5 6" key="1">
    <citation type="submission" date="2024-04" db="EMBL/GenBank/DDBJ databases">
        <authorList>
            <person name="Waldvogel A.-M."/>
            <person name="Schoenle A."/>
        </authorList>
    </citation>
    <scope>NUCLEOTIDE SEQUENCE [LARGE SCALE GENOMIC DNA]</scope>
</reference>
<keyword evidence="4" id="KW-0482">Metalloprotease</keyword>
<proteinExistence type="predicted"/>
<keyword evidence="2" id="KW-0645">Protease</keyword>
<protein>
    <submittedName>
        <fullName evidence="5">Uncharacterized protein</fullName>
    </submittedName>
</protein>
<evidence type="ECO:0000256" key="3">
    <source>
        <dbReference type="ARBA" id="ARBA00022801"/>
    </source>
</evidence>
<dbReference type="EMBL" id="OZ035841">
    <property type="protein sequence ID" value="CAL1589639.1"/>
    <property type="molecule type" value="Genomic_DNA"/>
</dbReference>
<dbReference type="InterPro" id="IPR012548">
    <property type="entry name" value="MATCAP"/>
</dbReference>
<comment type="cofactor">
    <cofactor evidence="1">
        <name>Zn(2+)</name>
        <dbReference type="ChEBI" id="CHEBI:29105"/>
    </cofactor>
</comment>
<gene>
    <name evidence="5" type="ORF">KC01_LOCUS19264</name>
</gene>
<evidence type="ECO:0000313" key="6">
    <source>
        <dbReference type="Proteomes" id="UP001497482"/>
    </source>
</evidence>
<evidence type="ECO:0000313" key="5">
    <source>
        <dbReference type="EMBL" id="CAL1589639.1"/>
    </source>
</evidence>
<keyword evidence="6" id="KW-1185">Reference proteome</keyword>
<dbReference type="GO" id="GO:0006508">
    <property type="term" value="P:proteolysis"/>
    <property type="evidence" value="ECO:0007669"/>
    <property type="project" value="UniProtKB-KW"/>
</dbReference>
<dbReference type="Proteomes" id="UP001497482">
    <property type="component" value="Chromosome 19"/>
</dbReference>
<keyword evidence="3" id="KW-0378">Hydrolase</keyword>
<accession>A0AAV2KNK7</accession>
<evidence type="ECO:0000256" key="1">
    <source>
        <dbReference type="ARBA" id="ARBA00001947"/>
    </source>
</evidence>
<dbReference type="AlphaFoldDB" id="A0AAV2KNK7"/>
<dbReference type="PANTHER" id="PTHR31817">
    <property type="match status" value="1"/>
</dbReference>